<protein>
    <recommendedName>
        <fullName evidence="3">Zn(2)-C6 fungal-type domain-containing protein</fullName>
    </recommendedName>
</protein>
<name>A0A1Y2F1W1_9BASI</name>
<keyword evidence="2" id="KW-1185">Reference proteome</keyword>
<dbReference type="InParanoid" id="A0A1Y2F1W1"/>
<evidence type="ECO:0000313" key="1">
    <source>
        <dbReference type="EMBL" id="ORY76945.1"/>
    </source>
</evidence>
<dbReference type="Proteomes" id="UP000193467">
    <property type="component" value="Unassembled WGS sequence"/>
</dbReference>
<evidence type="ECO:0000313" key="2">
    <source>
        <dbReference type="Proteomes" id="UP000193467"/>
    </source>
</evidence>
<reference evidence="1 2" key="1">
    <citation type="submission" date="2016-07" db="EMBL/GenBank/DDBJ databases">
        <title>Pervasive Adenine N6-methylation of Active Genes in Fungi.</title>
        <authorList>
            <consortium name="DOE Joint Genome Institute"/>
            <person name="Mondo S.J."/>
            <person name="Dannebaum R.O."/>
            <person name="Kuo R.C."/>
            <person name="Labutti K."/>
            <person name="Haridas S."/>
            <person name="Kuo A."/>
            <person name="Salamov A."/>
            <person name="Ahrendt S.R."/>
            <person name="Lipzen A."/>
            <person name="Sullivan W."/>
            <person name="Andreopoulos W.B."/>
            <person name="Clum A."/>
            <person name="Lindquist E."/>
            <person name="Daum C."/>
            <person name="Ramamoorthy G.K."/>
            <person name="Gryganskyi A."/>
            <person name="Culley D."/>
            <person name="Magnuson J.K."/>
            <person name="James T.Y."/>
            <person name="O'Malley M.A."/>
            <person name="Stajich J.E."/>
            <person name="Spatafora J.W."/>
            <person name="Visel A."/>
            <person name="Grigoriev I.V."/>
        </authorList>
    </citation>
    <scope>NUCLEOTIDE SEQUENCE [LARGE SCALE GENOMIC DNA]</scope>
    <source>
        <strain evidence="1 2">62-1032</strain>
    </source>
</reference>
<dbReference type="EMBL" id="MCGR01000033">
    <property type="protein sequence ID" value="ORY76945.1"/>
    <property type="molecule type" value="Genomic_DNA"/>
</dbReference>
<gene>
    <name evidence="1" type="ORF">BCR35DRAFT_305709</name>
</gene>
<organism evidence="1 2">
    <name type="scientific">Leucosporidium creatinivorum</name>
    <dbReference type="NCBI Taxonomy" id="106004"/>
    <lineage>
        <taxon>Eukaryota</taxon>
        <taxon>Fungi</taxon>
        <taxon>Dikarya</taxon>
        <taxon>Basidiomycota</taxon>
        <taxon>Pucciniomycotina</taxon>
        <taxon>Microbotryomycetes</taxon>
        <taxon>Leucosporidiales</taxon>
        <taxon>Leucosporidium</taxon>
    </lineage>
</organism>
<sequence>MPPKSCTTCIKRKITCRWVSSTSSSCSTCLARNAVCPGRPGEEALSKKWTRARRGKLLEDLRGALGTPSPPMRAESREVGFSSPGTMLARRELAASLGYHLVLCAQQLGERWFSIPGSTLDPLVYQLQSSKPRPFSSAPLDPTLQITSARLRRPPVFAQQEKTRELAYACFSAYGARWSEHSAIVGPSPTSAAGEAEAVWRREGACYSLIDRAVAIAEEASLFDLRKQSFKHARALNFLRQTISVVAPTHPSLPRVIHAVHALRNAPALPPSPEDTNDHSFSWAFGIVDVPIADARYALRSHTACQLTDTDLLQYAWSPSLSQAAAKRLQFLSPRPWREEEMDPIELYMNILAVKLGLLRSLVGLRMEGDTYPPLLLYTSYTALADQFTTLLTFFDAKACQLFLLARDPALSLSACSTSPEAQPSILHFEATAIEGTKVGWLDLLVKHLGQLMSFASFACSAVERIGTERLGMVEKEELRERFERVLLWSLKRLLDSRTFMGNNEPLRLFDAAPTLSVLDPEYNWLQLAVSATDPFSPYSDLGLTVSELGRLQLVLDGLAPLYAVVAQQAEALRLALALASITNTPMSDSTVLSTNEAQAQTQMQGAGEEVELSRKIVDSTLCSLTH</sequence>
<dbReference type="AlphaFoldDB" id="A0A1Y2F1W1"/>
<proteinExistence type="predicted"/>
<evidence type="ECO:0008006" key="3">
    <source>
        <dbReference type="Google" id="ProtNLM"/>
    </source>
</evidence>
<accession>A0A1Y2F1W1</accession>
<comment type="caution">
    <text evidence="1">The sequence shown here is derived from an EMBL/GenBank/DDBJ whole genome shotgun (WGS) entry which is preliminary data.</text>
</comment>